<gene>
    <name evidence="1" type="ORF">ALO41_00437</name>
</gene>
<comment type="caution">
    <text evidence="1">The sequence shown here is derived from an EMBL/GenBank/DDBJ whole genome shotgun (WGS) entry which is preliminary data.</text>
</comment>
<evidence type="ECO:0000313" key="1">
    <source>
        <dbReference type="EMBL" id="KPZ05033.1"/>
    </source>
</evidence>
<proteinExistence type="predicted"/>
<dbReference type="Proteomes" id="UP000050266">
    <property type="component" value="Unassembled WGS sequence"/>
</dbReference>
<evidence type="ECO:0000313" key="2">
    <source>
        <dbReference type="Proteomes" id="UP000050266"/>
    </source>
</evidence>
<dbReference type="SUPFAM" id="SSF52540">
    <property type="entry name" value="P-loop containing nucleoside triphosphate hydrolases"/>
    <property type="match status" value="1"/>
</dbReference>
<name>A0A0N8TAF3_PSEA0</name>
<dbReference type="AlphaFoldDB" id="A0A0N8TAF3"/>
<sequence>MTNIFSARFDGLDTLADIRRLITAQPDPVTGLEDLSPALAAERLSEVLKTIFLPNQFSLDFIKDCVDRARSFSTESFSSDQQYQRRLYHPPENEAFPICLTGLAGVGKSQTISALMKVMPGPALYTSAHYHEPHNLVSYWYASARGKAGGRQLLEDFLGGDATGVRANTSKLLTECRRRVNRDGVSLMVLEEMQHQTTGQGVVRVTDILLTMAGLGVPMIYVANYSLGHKLLTRNSEDKQRLLSEPRVMLPDHPDSKAWKDYVLECIRVSGRRVSADPSALVHELYRWTFGIKRLAVQLIKVAYLEARAARRHTITLEDVNKAYLSAAYSSSRDDVEELIRLSVHKNKTRVRPDLRCPFPVPMPSNVLSFAKDDRALRVSEKVFVSSLTAEERKTFEQLHPPGSPSNLPSKPKREKKPALPAQTREGLEDAYSRLLSESKGLPKPRGPAK</sequence>
<dbReference type="RefSeq" id="WP_057415601.1">
    <property type="nucleotide sequence ID" value="NZ_LIHQ01000009.1"/>
</dbReference>
<accession>A0A0N8TAF3</accession>
<reference evidence="1 2" key="1">
    <citation type="submission" date="2015-09" db="EMBL/GenBank/DDBJ databases">
        <title>Genome announcement of multiple Pseudomonas syringae strains.</title>
        <authorList>
            <person name="Thakur S."/>
            <person name="Wang P.W."/>
            <person name="Gong Y."/>
            <person name="Weir B.S."/>
            <person name="Guttman D.S."/>
        </authorList>
    </citation>
    <scope>NUCLEOTIDE SEQUENCE [LARGE SCALE GENOMIC DNA]</scope>
    <source>
        <strain evidence="1 2">ICMP3962</strain>
    </source>
</reference>
<organism evidence="1 2">
    <name type="scientific">Pseudomonas amygdali pv. ulmi</name>
    <dbReference type="NCBI Taxonomy" id="251720"/>
    <lineage>
        <taxon>Bacteria</taxon>
        <taxon>Pseudomonadati</taxon>
        <taxon>Pseudomonadota</taxon>
        <taxon>Gammaproteobacteria</taxon>
        <taxon>Pseudomonadales</taxon>
        <taxon>Pseudomonadaceae</taxon>
        <taxon>Pseudomonas</taxon>
        <taxon>Pseudomonas amygdali</taxon>
    </lineage>
</organism>
<dbReference type="EMBL" id="LJRQ01000449">
    <property type="protein sequence ID" value="KPZ05033.1"/>
    <property type="molecule type" value="Genomic_DNA"/>
</dbReference>
<dbReference type="InterPro" id="IPR027417">
    <property type="entry name" value="P-loop_NTPase"/>
</dbReference>
<dbReference type="OrthoDB" id="6921368at2"/>
<dbReference type="PATRIC" id="fig|251720.4.peg.573"/>
<protein>
    <submittedName>
        <fullName evidence="1">Transposition protein, TnsC-related protein</fullName>
    </submittedName>
</protein>